<dbReference type="AlphaFoldDB" id="A0A1U7J4R7"/>
<dbReference type="NCBIfam" id="NF002636">
    <property type="entry name" value="PRK02304.1-5"/>
    <property type="match status" value="1"/>
</dbReference>
<dbReference type="InterPro" id="IPR050054">
    <property type="entry name" value="UPRTase/APRTase"/>
</dbReference>
<comment type="pathway">
    <text evidence="4 12">Purine metabolism; AMP biosynthesis via salvage pathway; AMP from adenine: step 1/1.</text>
</comment>
<evidence type="ECO:0000256" key="12">
    <source>
        <dbReference type="HAMAP-Rule" id="MF_00004"/>
    </source>
</evidence>
<dbReference type="NCBIfam" id="TIGR01090">
    <property type="entry name" value="apt"/>
    <property type="match status" value="1"/>
</dbReference>
<dbReference type="PANTHER" id="PTHR32315">
    <property type="entry name" value="ADENINE PHOSPHORIBOSYLTRANSFERASE"/>
    <property type="match status" value="1"/>
</dbReference>
<dbReference type="GO" id="GO:0005737">
    <property type="term" value="C:cytoplasm"/>
    <property type="evidence" value="ECO:0007669"/>
    <property type="project" value="UniProtKB-SubCell"/>
</dbReference>
<dbReference type="UniPathway" id="UPA00588">
    <property type="reaction ID" value="UER00646"/>
</dbReference>
<evidence type="ECO:0000256" key="4">
    <source>
        <dbReference type="ARBA" id="ARBA00004659"/>
    </source>
</evidence>
<dbReference type="HAMAP" id="MF_00004">
    <property type="entry name" value="Aden_phosphoribosyltr"/>
    <property type="match status" value="1"/>
</dbReference>
<evidence type="ECO:0000256" key="5">
    <source>
        <dbReference type="ARBA" id="ARBA00008391"/>
    </source>
</evidence>
<dbReference type="CDD" id="cd06223">
    <property type="entry name" value="PRTases_typeI"/>
    <property type="match status" value="1"/>
</dbReference>
<evidence type="ECO:0000256" key="10">
    <source>
        <dbReference type="ARBA" id="ARBA00022679"/>
    </source>
</evidence>
<dbReference type="Gene3D" id="3.40.50.2020">
    <property type="match status" value="1"/>
</dbReference>
<evidence type="ECO:0000256" key="3">
    <source>
        <dbReference type="ARBA" id="ARBA00004496"/>
    </source>
</evidence>
<dbReference type="PANTHER" id="PTHR32315:SF3">
    <property type="entry name" value="ADENINE PHOSPHORIBOSYLTRANSFERASE"/>
    <property type="match status" value="1"/>
</dbReference>
<proteinExistence type="inferred from homology"/>
<organism evidence="14 15">
    <name type="scientific">Phormidium tenue NIES-30</name>
    <dbReference type="NCBI Taxonomy" id="549789"/>
    <lineage>
        <taxon>Bacteria</taxon>
        <taxon>Bacillati</taxon>
        <taxon>Cyanobacteriota</taxon>
        <taxon>Cyanophyceae</taxon>
        <taxon>Oscillatoriophycideae</taxon>
        <taxon>Oscillatoriales</taxon>
        <taxon>Oscillatoriaceae</taxon>
        <taxon>Phormidium</taxon>
    </lineage>
</organism>
<dbReference type="EMBL" id="MRCG01000008">
    <property type="protein sequence ID" value="OKH47692.1"/>
    <property type="molecule type" value="Genomic_DNA"/>
</dbReference>
<evidence type="ECO:0000259" key="13">
    <source>
        <dbReference type="Pfam" id="PF00156"/>
    </source>
</evidence>
<name>A0A1U7J4R7_9CYAN</name>
<protein>
    <recommendedName>
        <fullName evidence="7 12">Adenine phosphoribosyltransferase</fullName>
        <shortName evidence="12">APRT</shortName>
        <ecNumber evidence="7 12">2.4.2.7</ecNumber>
    </recommendedName>
</protein>
<feature type="domain" description="Phosphoribosyltransferase" evidence="13">
    <location>
        <begin position="39"/>
        <end position="143"/>
    </location>
</feature>
<keyword evidence="8 12" id="KW-0963">Cytoplasm</keyword>
<dbReference type="Pfam" id="PF00156">
    <property type="entry name" value="Pribosyltran"/>
    <property type="match status" value="1"/>
</dbReference>
<dbReference type="EC" id="2.4.2.7" evidence="7 12"/>
<dbReference type="GO" id="GO:0016208">
    <property type="term" value="F:AMP binding"/>
    <property type="evidence" value="ECO:0007669"/>
    <property type="project" value="TreeGrafter"/>
</dbReference>
<accession>A0A1U7J4R7</accession>
<keyword evidence="10 12" id="KW-0808">Transferase</keyword>
<evidence type="ECO:0000256" key="11">
    <source>
        <dbReference type="ARBA" id="ARBA00022726"/>
    </source>
</evidence>
<keyword evidence="15" id="KW-1185">Reference proteome</keyword>
<dbReference type="FunFam" id="3.40.50.2020:FF:000004">
    <property type="entry name" value="Adenine phosphoribosyltransferase"/>
    <property type="match status" value="1"/>
</dbReference>
<keyword evidence="9 12" id="KW-0328">Glycosyltransferase</keyword>
<dbReference type="GO" id="GO:0006168">
    <property type="term" value="P:adenine salvage"/>
    <property type="evidence" value="ECO:0007669"/>
    <property type="project" value="InterPro"/>
</dbReference>
<dbReference type="InterPro" id="IPR029057">
    <property type="entry name" value="PRTase-like"/>
</dbReference>
<dbReference type="NCBIfam" id="NF002634">
    <property type="entry name" value="PRK02304.1-3"/>
    <property type="match status" value="1"/>
</dbReference>
<dbReference type="InterPro" id="IPR000836">
    <property type="entry name" value="PRTase_dom"/>
</dbReference>
<comment type="catalytic activity">
    <reaction evidence="1 12">
        <text>AMP + diphosphate = 5-phospho-alpha-D-ribose 1-diphosphate + adenine</text>
        <dbReference type="Rhea" id="RHEA:16609"/>
        <dbReference type="ChEBI" id="CHEBI:16708"/>
        <dbReference type="ChEBI" id="CHEBI:33019"/>
        <dbReference type="ChEBI" id="CHEBI:58017"/>
        <dbReference type="ChEBI" id="CHEBI:456215"/>
        <dbReference type="EC" id="2.4.2.7"/>
    </reaction>
</comment>
<reference evidence="14 15" key="1">
    <citation type="submission" date="2016-11" db="EMBL/GenBank/DDBJ databases">
        <title>Draft Genome Sequences of Nine Cyanobacterial Strains from Diverse Habitats.</title>
        <authorList>
            <person name="Zhu T."/>
            <person name="Hou S."/>
            <person name="Lu X."/>
            <person name="Hess W.R."/>
        </authorList>
    </citation>
    <scope>NUCLEOTIDE SEQUENCE [LARGE SCALE GENOMIC DNA]</scope>
    <source>
        <strain evidence="14 15">NIES-30</strain>
    </source>
</reference>
<dbReference type="STRING" id="549789.NIES30_11930"/>
<dbReference type="GO" id="GO:0006166">
    <property type="term" value="P:purine ribonucleoside salvage"/>
    <property type="evidence" value="ECO:0007669"/>
    <property type="project" value="UniProtKB-UniRule"/>
</dbReference>
<evidence type="ECO:0000256" key="2">
    <source>
        <dbReference type="ARBA" id="ARBA00003968"/>
    </source>
</evidence>
<dbReference type="Proteomes" id="UP000185557">
    <property type="component" value="Unassembled WGS sequence"/>
</dbReference>
<comment type="similarity">
    <text evidence="5 12">Belongs to the purine/pyrimidine phosphoribosyltransferase family.</text>
</comment>
<evidence type="ECO:0000313" key="15">
    <source>
        <dbReference type="Proteomes" id="UP000185557"/>
    </source>
</evidence>
<dbReference type="InterPro" id="IPR005764">
    <property type="entry name" value="Ade_phspho_trans"/>
</dbReference>
<evidence type="ECO:0000256" key="1">
    <source>
        <dbReference type="ARBA" id="ARBA00000868"/>
    </source>
</evidence>
<evidence type="ECO:0000313" key="14">
    <source>
        <dbReference type="EMBL" id="OKH47692.1"/>
    </source>
</evidence>
<dbReference type="SUPFAM" id="SSF53271">
    <property type="entry name" value="PRTase-like"/>
    <property type="match status" value="1"/>
</dbReference>
<comment type="subunit">
    <text evidence="6 12">Homodimer.</text>
</comment>
<comment type="function">
    <text evidence="2 12">Catalyzes a salvage reaction resulting in the formation of AMP, that is energically less costly than de novo synthesis.</text>
</comment>
<dbReference type="GO" id="GO:0002055">
    <property type="term" value="F:adenine binding"/>
    <property type="evidence" value="ECO:0007669"/>
    <property type="project" value="TreeGrafter"/>
</dbReference>
<sequence>MDLKAHIRDIPDFPKPGILFRDITPLLSDPTALQYTIDLFAEQVAEYRPNYIVGIESRGFIFGMPLAYKLGVGFAPVRKPGKLPAAVHTASYALEYGKDTLELHQDAFPEGSRVLIIDDLIATGGTAAATAKLVEQTGCTVAGYGFVIELVGLEGRTKLPDVPVTVLLQY</sequence>
<comment type="subcellular location">
    <subcellularLocation>
        <location evidence="3 12">Cytoplasm</location>
    </subcellularLocation>
</comment>
<gene>
    <name evidence="12" type="primary">apt</name>
    <name evidence="14" type="ORF">NIES30_11930</name>
</gene>
<keyword evidence="11 12" id="KW-0660">Purine salvage</keyword>
<evidence type="ECO:0000256" key="9">
    <source>
        <dbReference type="ARBA" id="ARBA00022676"/>
    </source>
</evidence>
<dbReference type="RefSeq" id="WP_073608651.1">
    <property type="nucleotide sequence ID" value="NZ_MRCG01000008.1"/>
</dbReference>
<dbReference type="GO" id="GO:0044209">
    <property type="term" value="P:AMP salvage"/>
    <property type="evidence" value="ECO:0007669"/>
    <property type="project" value="UniProtKB-UniRule"/>
</dbReference>
<evidence type="ECO:0000256" key="8">
    <source>
        <dbReference type="ARBA" id="ARBA00022490"/>
    </source>
</evidence>
<dbReference type="GO" id="GO:0003999">
    <property type="term" value="F:adenine phosphoribosyltransferase activity"/>
    <property type="evidence" value="ECO:0007669"/>
    <property type="project" value="UniProtKB-UniRule"/>
</dbReference>
<evidence type="ECO:0000256" key="7">
    <source>
        <dbReference type="ARBA" id="ARBA00011893"/>
    </source>
</evidence>
<evidence type="ECO:0000256" key="6">
    <source>
        <dbReference type="ARBA" id="ARBA00011738"/>
    </source>
</evidence>
<comment type="caution">
    <text evidence="14">The sequence shown here is derived from an EMBL/GenBank/DDBJ whole genome shotgun (WGS) entry which is preliminary data.</text>
</comment>
<dbReference type="OrthoDB" id="9803963at2"/>